<comment type="caution">
    <text evidence="2">The sequence shown here is derived from an EMBL/GenBank/DDBJ whole genome shotgun (WGS) entry which is preliminary data.</text>
</comment>
<dbReference type="AlphaFoldDB" id="A0A409W0A3"/>
<gene>
    <name evidence="2" type="ORF">CVT26_007206</name>
</gene>
<dbReference type="Proteomes" id="UP000284706">
    <property type="component" value="Unassembled WGS sequence"/>
</dbReference>
<name>A0A409W0A3_9AGAR</name>
<proteinExistence type="predicted"/>
<evidence type="ECO:0000313" key="3">
    <source>
        <dbReference type="Proteomes" id="UP000284706"/>
    </source>
</evidence>
<accession>A0A409W0A3</accession>
<reference evidence="2 3" key="1">
    <citation type="journal article" date="2018" name="Evol. Lett.">
        <title>Horizontal gene cluster transfer increased hallucinogenic mushroom diversity.</title>
        <authorList>
            <person name="Reynolds H.T."/>
            <person name="Vijayakumar V."/>
            <person name="Gluck-Thaler E."/>
            <person name="Korotkin H.B."/>
            <person name="Matheny P.B."/>
            <person name="Slot J.C."/>
        </authorList>
    </citation>
    <scope>NUCLEOTIDE SEQUENCE [LARGE SCALE GENOMIC DNA]</scope>
    <source>
        <strain evidence="2 3">SRW20</strain>
    </source>
</reference>
<protein>
    <submittedName>
        <fullName evidence="2">Uncharacterized protein</fullName>
    </submittedName>
</protein>
<dbReference type="InParanoid" id="A0A409W0A3"/>
<feature type="region of interest" description="Disordered" evidence="1">
    <location>
        <begin position="1"/>
        <end position="53"/>
    </location>
</feature>
<keyword evidence="3" id="KW-1185">Reference proteome</keyword>
<dbReference type="EMBL" id="NHYE01005482">
    <property type="protein sequence ID" value="PPQ71911.1"/>
    <property type="molecule type" value="Genomic_DNA"/>
</dbReference>
<evidence type="ECO:0000256" key="1">
    <source>
        <dbReference type="SAM" id="MobiDB-lite"/>
    </source>
</evidence>
<organism evidence="2 3">
    <name type="scientific">Gymnopilus dilepis</name>
    <dbReference type="NCBI Taxonomy" id="231916"/>
    <lineage>
        <taxon>Eukaryota</taxon>
        <taxon>Fungi</taxon>
        <taxon>Dikarya</taxon>
        <taxon>Basidiomycota</taxon>
        <taxon>Agaricomycotina</taxon>
        <taxon>Agaricomycetes</taxon>
        <taxon>Agaricomycetidae</taxon>
        <taxon>Agaricales</taxon>
        <taxon>Agaricineae</taxon>
        <taxon>Hymenogastraceae</taxon>
        <taxon>Gymnopilus</taxon>
    </lineage>
</organism>
<evidence type="ECO:0000313" key="2">
    <source>
        <dbReference type="EMBL" id="PPQ71911.1"/>
    </source>
</evidence>
<sequence length="65" mass="7478">MAMNRAEHFILTSATGLKKDEDEDEEEAKTRNPLRKNTRRDLTPESESSEENKAVWQLTITSLKS</sequence>